<reference evidence="2 3" key="1">
    <citation type="submission" date="2023-09" db="EMBL/GenBank/DDBJ databases">
        <authorList>
            <person name="Rey-Velasco X."/>
        </authorList>
    </citation>
    <scope>NUCLEOTIDE SEQUENCE [LARGE SCALE GENOMIC DNA]</scope>
    <source>
        <strain evidence="2 3">F363</strain>
    </source>
</reference>
<feature type="transmembrane region" description="Helical" evidence="1">
    <location>
        <begin position="20"/>
        <end position="41"/>
    </location>
</feature>
<keyword evidence="1" id="KW-1133">Transmembrane helix</keyword>
<dbReference type="Proteomes" id="UP001262889">
    <property type="component" value="Unassembled WGS sequence"/>
</dbReference>
<name>A0ABU3C652_9FLAO</name>
<evidence type="ECO:0000313" key="3">
    <source>
        <dbReference type="Proteomes" id="UP001262889"/>
    </source>
</evidence>
<keyword evidence="1" id="KW-0472">Membrane</keyword>
<sequence length="256" mass="29974">MKFFRKIRRQFLKNNKFSNYLLYATGEVFLIVMGILIALALNNWNQNRIIKEKEHFYLEGLKGEFKRSKYKLEKLIDVNRLNYEESIKLAEQLDNAPQEIEEQELSGLLYNSLSYEIAYNPNNSLLNELINSGGLEDISNPELRMYLTNWESVIQSIHRQENSLRIQREKILDMFRADSGSIRTIFDHTGVSAEMGFKKKEDNFSNMNILVSREFENNLLMFLTTGKATENSHYNPLLEEIDIILGLIDAELKMRS</sequence>
<protein>
    <submittedName>
        <fullName evidence="2">DUF6090 family protein</fullName>
    </submittedName>
</protein>
<keyword evidence="1" id="KW-0812">Transmembrane</keyword>
<keyword evidence="3" id="KW-1185">Reference proteome</keyword>
<organism evidence="2 3">
    <name type="scientific">Autumnicola tepida</name>
    <dbReference type="NCBI Taxonomy" id="3075595"/>
    <lineage>
        <taxon>Bacteria</taxon>
        <taxon>Pseudomonadati</taxon>
        <taxon>Bacteroidota</taxon>
        <taxon>Flavobacteriia</taxon>
        <taxon>Flavobacteriales</taxon>
        <taxon>Flavobacteriaceae</taxon>
        <taxon>Autumnicola</taxon>
    </lineage>
</organism>
<dbReference type="Pfam" id="PF19578">
    <property type="entry name" value="DUF6090"/>
    <property type="match status" value="1"/>
</dbReference>
<comment type="caution">
    <text evidence="2">The sequence shown here is derived from an EMBL/GenBank/DDBJ whole genome shotgun (WGS) entry which is preliminary data.</text>
</comment>
<dbReference type="EMBL" id="JAVRHQ010000002">
    <property type="protein sequence ID" value="MDT0641821.1"/>
    <property type="molecule type" value="Genomic_DNA"/>
</dbReference>
<gene>
    <name evidence="2" type="ORF">RM553_03150</name>
</gene>
<dbReference type="InterPro" id="IPR045749">
    <property type="entry name" value="DUF6090"/>
</dbReference>
<proteinExistence type="predicted"/>
<evidence type="ECO:0000256" key="1">
    <source>
        <dbReference type="SAM" id="Phobius"/>
    </source>
</evidence>
<evidence type="ECO:0000313" key="2">
    <source>
        <dbReference type="EMBL" id="MDT0641821.1"/>
    </source>
</evidence>
<dbReference type="RefSeq" id="WP_311533529.1">
    <property type="nucleotide sequence ID" value="NZ_JAVRHQ010000002.1"/>
</dbReference>
<accession>A0ABU3C652</accession>